<accession>A0A511QL71</accession>
<protein>
    <recommendedName>
        <fullName evidence="3">Transcriptional regulator</fullName>
    </recommendedName>
</protein>
<dbReference type="OrthoDB" id="5600865at2"/>
<dbReference type="Proteomes" id="UP000321113">
    <property type="component" value="Unassembled WGS sequence"/>
</dbReference>
<dbReference type="EMBL" id="BJXK01000001">
    <property type="protein sequence ID" value="GEM78078.1"/>
    <property type="molecule type" value="Genomic_DNA"/>
</dbReference>
<evidence type="ECO:0000313" key="2">
    <source>
        <dbReference type="Proteomes" id="UP000321113"/>
    </source>
</evidence>
<dbReference type="AlphaFoldDB" id="A0A511QL71"/>
<comment type="caution">
    <text evidence="1">The sequence shown here is derived from an EMBL/GenBank/DDBJ whole genome shotgun (WGS) entry which is preliminary data.</text>
</comment>
<evidence type="ECO:0008006" key="3">
    <source>
        <dbReference type="Google" id="ProtNLM"/>
    </source>
</evidence>
<dbReference type="RefSeq" id="WP_119008757.1">
    <property type="nucleotide sequence ID" value="NZ_BJXK01000001.1"/>
</dbReference>
<name>A0A511QL71_9VIBR</name>
<evidence type="ECO:0000313" key="1">
    <source>
        <dbReference type="EMBL" id="GEM78078.1"/>
    </source>
</evidence>
<organism evidence="1 2">
    <name type="scientific">Vibrio superstes NBRC 103154</name>
    <dbReference type="NCBI Taxonomy" id="1219062"/>
    <lineage>
        <taxon>Bacteria</taxon>
        <taxon>Pseudomonadati</taxon>
        <taxon>Pseudomonadota</taxon>
        <taxon>Gammaproteobacteria</taxon>
        <taxon>Vibrionales</taxon>
        <taxon>Vibrionaceae</taxon>
        <taxon>Vibrio</taxon>
    </lineage>
</organism>
<reference evidence="1 2" key="1">
    <citation type="submission" date="2019-07" db="EMBL/GenBank/DDBJ databases">
        <title>Whole genome shotgun sequence of Vibrio superstes NBRC 103154.</title>
        <authorList>
            <person name="Hosoyama A."/>
            <person name="Uohara A."/>
            <person name="Ohji S."/>
            <person name="Ichikawa N."/>
        </authorList>
    </citation>
    <scope>NUCLEOTIDE SEQUENCE [LARGE SCALE GENOMIC DNA]</scope>
    <source>
        <strain evidence="1 2">NBRC 103154</strain>
    </source>
</reference>
<sequence length="86" mass="9801">MNNKQAFVDLLSEEYQQHLAIPATQSHKKRESKQFIRGLMTASRLLGVSFDELSEVVGCQSNQVSSNEDMLEVPTYIRENIEIESL</sequence>
<proteinExistence type="predicted"/>
<gene>
    <name evidence="1" type="ORF">VSU01S_03230</name>
</gene>
<keyword evidence="2" id="KW-1185">Reference proteome</keyword>